<name>A0A7I8KN39_SPIIN</name>
<dbReference type="GO" id="GO:0005516">
    <property type="term" value="F:calmodulin binding"/>
    <property type="evidence" value="ECO:0007669"/>
    <property type="project" value="InterPro"/>
</dbReference>
<sequence>MVQSTLARGHGSQLETRNSHDQSEKIEYGRKGGGGDLKRMLKNSRSVRILEECLESPLADNLILLERPAASKKTGKKKMSPVRSIDTEPRYMKSTSSSNARKEKATVSSLSSSIVASELNPAKTQMRRSNLGSVRPPMKKRMGLLPSPEMVPRRATCSSTMKEKRFPSHLDLKPGVSEAEGTSVYKVCPYTYCSLNGHSHLPPPPLRSFISARRRLLKTQKSLTAKLLSLSDKEIDAEGAGCTGVSPSVVDPREEDFPVEIYANYPNDGLDEVNSDSGGEKTAEIGEHDGNLSDDSPSDEGFARSWDFSPSEMEVLVDFLEYVECDGEGAERSPRRPTKADGGWRCGRLEMNGENTAEDDNSYVDFEEIDHSEFAEEESTHGISFETGPPHYENVGEAEAGQLGAELNSNFEVSDEMICPTSGDVPIRAPAATSVELDGDPGDLRLYNQRAPKFLPEEPDPEAEKVDLRHQLPEDRRNSEEWMVDYALRRAVDNLAPRRKKKVALLVEAFETVLPTPPSSDSGLSKPPPE</sequence>
<dbReference type="PANTHER" id="PTHR33923">
    <property type="entry name" value="CALMODULIN-BINDING PROTEIN-RELATED"/>
    <property type="match status" value="1"/>
</dbReference>
<feature type="region of interest" description="Disordered" evidence="1">
    <location>
        <begin position="264"/>
        <end position="305"/>
    </location>
</feature>
<evidence type="ECO:0000313" key="4">
    <source>
        <dbReference type="Proteomes" id="UP000663760"/>
    </source>
</evidence>
<feature type="domain" description="Calmodulin-binding" evidence="2">
    <location>
        <begin position="406"/>
        <end position="515"/>
    </location>
</feature>
<proteinExistence type="predicted"/>
<accession>A0A7I8KN39</accession>
<dbReference type="Pfam" id="PF07839">
    <property type="entry name" value="CaM_binding"/>
    <property type="match status" value="1"/>
</dbReference>
<feature type="region of interest" description="Disordered" evidence="1">
    <location>
        <begin position="1"/>
        <end position="39"/>
    </location>
</feature>
<dbReference type="PANTHER" id="PTHR33923:SF2">
    <property type="entry name" value="CALMODULIN-BINDING PROTEIN-RELATED"/>
    <property type="match status" value="1"/>
</dbReference>
<organism evidence="3 4">
    <name type="scientific">Spirodela intermedia</name>
    <name type="common">Intermediate duckweed</name>
    <dbReference type="NCBI Taxonomy" id="51605"/>
    <lineage>
        <taxon>Eukaryota</taxon>
        <taxon>Viridiplantae</taxon>
        <taxon>Streptophyta</taxon>
        <taxon>Embryophyta</taxon>
        <taxon>Tracheophyta</taxon>
        <taxon>Spermatophyta</taxon>
        <taxon>Magnoliopsida</taxon>
        <taxon>Liliopsida</taxon>
        <taxon>Araceae</taxon>
        <taxon>Lemnoideae</taxon>
        <taxon>Spirodela</taxon>
    </lineage>
</organism>
<gene>
    <name evidence="3" type="ORF">SI8410_06009149</name>
</gene>
<feature type="region of interest" description="Disordered" evidence="1">
    <location>
        <begin position="121"/>
        <end position="152"/>
    </location>
</feature>
<dbReference type="InterPro" id="IPR012417">
    <property type="entry name" value="CaM-bd_dom_pln"/>
</dbReference>
<feature type="compositionally biased region" description="Basic and acidic residues" evidence="1">
    <location>
        <begin position="278"/>
        <end position="291"/>
    </location>
</feature>
<reference evidence="3" key="1">
    <citation type="submission" date="2020-02" db="EMBL/GenBank/DDBJ databases">
        <authorList>
            <person name="Scholz U."/>
            <person name="Mascher M."/>
            <person name="Fiebig A."/>
        </authorList>
    </citation>
    <scope>NUCLEOTIDE SEQUENCE</scope>
</reference>
<dbReference type="InterPro" id="IPR044681">
    <property type="entry name" value="PICBP-like"/>
</dbReference>
<dbReference type="SMART" id="SM01054">
    <property type="entry name" value="CaM_binding"/>
    <property type="match status" value="1"/>
</dbReference>
<keyword evidence="4" id="KW-1185">Reference proteome</keyword>
<evidence type="ECO:0000256" key="1">
    <source>
        <dbReference type="SAM" id="MobiDB-lite"/>
    </source>
</evidence>
<protein>
    <recommendedName>
        <fullName evidence="2">Calmodulin-binding domain-containing protein</fullName>
    </recommendedName>
</protein>
<dbReference type="AlphaFoldDB" id="A0A7I8KN39"/>
<dbReference type="EMBL" id="LR746269">
    <property type="protein sequence ID" value="CAA7398484.1"/>
    <property type="molecule type" value="Genomic_DNA"/>
</dbReference>
<evidence type="ECO:0000259" key="2">
    <source>
        <dbReference type="SMART" id="SM01054"/>
    </source>
</evidence>
<dbReference type="OrthoDB" id="1304871at2759"/>
<feature type="region of interest" description="Disordered" evidence="1">
    <location>
        <begin position="374"/>
        <end position="395"/>
    </location>
</feature>
<dbReference type="Proteomes" id="UP000663760">
    <property type="component" value="Chromosome 6"/>
</dbReference>
<feature type="compositionally biased region" description="Basic and acidic residues" evidence="1">
    <location>
        <begin position="17"/>
        <end position="30"/>
    </location>
</feature>
<evidence type="ECO:0000313" key="3">
    <source>
        <dbReference type="EMBL" id="CAA7398484.1"/>
    </source>
</evidence>